<evidence type="ECO:0000313" key="2">
    <source>
        <dbReference type="Proteomes" id="UP001199631"/>
    </source>
</evidence>
<reference evidence="1 2" key="1">
    <citation type="journal article" date="2022" name="Evol. Bioinform. Online">
        <title>Draft Genome Sequence of Oceanobacillus jordanicus Strain GSFE11, a Halotolerant Plant Growth-Promoting Bacterial Endophyte Isolated From the Jordan Valley.</title>
        <authorList>
            <person name="Alhindi T."/>
            <person name="Albdaiwi R."/>
        </authorList>
    </citation>
    <scope>NUCLEOTIDE SEQUENCE [LARGE SCALE GENOMIC DNA]</scope>
    <source>
        <strain evidence="1 2">GSFE11</strain>
    </source>
</reference>
<dbReference type="EMBL" id="JAIFZM010000010">
    <property type="protein sequence ID" value="MCG3420053.1"/>
    <property type="molecule type" value="Genomic_DNA"/>
</dbReference>
<dbReference type="InterPro" id="IPR011518">
    <property type="entry name" value="Transposase_36"/>
</dbReference>
<keyword evidence="2" id="KW-1185">Reference proteome</keyword>
<accession>A0AAW5B5X4</accession>
<proteinExistence type="predicted"/>
<evidence type="ECO:0000313" key="1">
    <source>
        <dbReference type="EMBL" id="MCG3420053.1"/>
    </source>
</evidence>
<comment type="caution">
    <text evidence="1">The sequence shown here is derived from an EMBL/GenBank/DDBJ whole genome shotgun (WGS) entry which is preliminary data.</text>
</comment>
<gene>
    <name evidence="1" type="ORF">K3T81_12910</name>
</gene>
<protein>
    <submittedName>
        <fullName evidence="1">Uncharacterized protein</fullName>
    </submittedName>
</protein>
<dbReference type="AlphaFoldDB" id="A0AAW5B5X4"/>
<name>A0AAW5B5X4_9BACI</name>
<dbReference type="Pfam" id="PF07592">
    <property type="entry name" value="DDE_Tnp_ISAZ013"/>
    <property type="match status" value="1"/>
</dbReference>
<organism evidence="1 2">
    <name type="scientific">Oceanobacillus jordanicus</name>
    <dbReference type="NCBI Taxonomy" id="2867266"/>
    <lineage>
        <taxon>Bacteria</taxon>
        <taxon>Bacillati</taxon>
        <taxon>Bacillota</taxon>
        <taxon>Bacilli</taxon>
        <taxon>Bacillales</taxon>
        <taxon>Bacillaceae</taxon>
        <taxon>Oceanobacillus</taxon>
    </lineage>
</organism>
<dbReference type="Proteomes" id="UP001199631">
    <property type="component" value="Unassembled WGS sequence"/>
</dbReference>
<sequence>MIQNFFSKYKDILIESVHKLTGSDKRIALAKTAEDLGNGGQSIVNTKVNQLGYQLKKVNKTQPLKKIEETDDIFENLKKVHTEYHDKSNVVRLSIHTKDRVKIGPFSRGGKSRVNTQAADHDFGTEFLTPFGI</sequence>